<dbReference type="Proteomes" id="UP000828048">
    <property type="component" value="Chromosome 5"/>
</dbReference>
<accession>A0ACB7Y427</accession>
<proteinExistence type="predicted"/>
<organism evidence="1 2">
    <name type="scientific">Vaccinium darrowii</name>
    <dbReference type="NCBI Taxonomy" id="229202"/>
    <lineage>
        <taxon>Eukaryota</taxon>
        <taxon>Viridiplantae</taxon>
        <taxon>Streptophyta</taxon>
        <taxon>Embryophyta</taxon>
        <taxon>Tracheophyta</taxon>
        <taxon>Spermatophyta</taxon>
        <taxon>Magnoliopsida</taxon>
        <taxon>eudicotyledons</taxon>
        <taxon>Gunneridae</taxon>
        <taxon>Pentapetalae</taxon>
        <taxon>asterids</taxon>
        <taxon>Ericales</taxon>
        <taxon>Ericaceae</taxon>
        <taxon>Vaccinioideae</taxon>
        <taxon>Vaccinieae</taxon>
        <taxon>Vaccinium</taxon>
    </lineage>
</organism>
<evidence type="ECO:0000313" key="2">
    <source>
        <dbReference type="Proteomes" id="UP000828048"/>
    </source>
</evidence>
<keyword evidence="2" id="KW-1185">Reference proteome</keyword>
<sequence>MGLPIFSMSETAEEAAGSSRTLVSSPPRFAGMSTCDLDGMHMGSISRTVGDPLCYSLDDFQKKTSLEQSKIPEDLVKCKGTVDVTCNVHGWKIGSHDEIGLLTSKTGQDVQSPASRIVGFELGKKDSLFDGLDKVSTDHVHPSPVVAMTGDESESSGLLARKRLLSPLCGGVHVDQFNGDPLDIGCRDSHVKTPDGVSVSMMQDYKKANMGSRNHLMTPAWSFTDGPLLVEKEGLPHTCFSPCGLNPLRESSKVRTRTAEMSIVLEKGFPSPFCLSPLGPKSSETLKTAKRCSRGSKNVGDSSNFKNAEQLFSTNISGIMFAPEEENFWRASKSFEEVSHLRKQSHLSSLESDSGKSCASTHEAKPHCTNVGRSLRALPVRSLVGSFEESLLSGRLSSGKLSQRIDGFLAVLSITGGSFSPRSQKLPFAVTSVDGDNYLLYYASIDLSRIASHDDRGQNFKRGVSNDDSQIATTRLRIPMKGRIQLVLSNPEKTPLHTFFCNYDLSDMPAGTKTFLRQKVSLAASGPASPQISEGQKNVNINSVDKVTTSERSSTGQIIKEMEGSNPMCPIDMENLSNDGYHLGKIGPPTLIVQNKCERTGNKHFRWAELGQETEEKKSEHACPKVNESTVSVGALRYALHLRFQCPFPKKTSRSVQGCKLDPLSMPEKSNSDAEKERKFYLYDNLRVVFPQRHSDADEGKLNVEYHFPEDPKYFDISS</sequence>
<name>A0ACB7Y427_9ERIC</name>
<protein>
    <submittedName>
        <fullName evidence="1">Uncharacterized protein</fullName>
    </submittedName>
</protein>
<gene>
    <name evidence="1" type="ORF">Vadar_029064</name>
</gene>
<comment type="caution">
    <text evidence="1">The sequence shown here is derived from an EMBL/GenBank/DDBJ whole genome shotgun (WGS) entry which is preliminary data.</text>
</comment>
<evidence type="ECO:0000313" key="1">
    <source>
        <dbReference type="EMBL" id="KAH7847690.1"/>
    </source>
</evidence>
<dbReference type="EMBL" id="CM037155">
    <property type="protein sequence ID" value="KAH7847690.1"/>
    <property type="molecule type" value="Genomic_DNA"/>
</dbReference>
<reference evidence="1 2" key="1">
    <citation type="journal article" date="2021" name="Hortic Res">
        <title>High-quality reference genome and annotation aids understanding of berry development for evergreen blueberry (Vaccinium darrowii).</title>
        <authorList>
            <person name="Yu J."/>
            <person name="Hulse-Kemp A.M."/>
            <person name="Babiker E."/>
            <person name="Staton M."/>
        </authorList>
    </citation>
    <scope>NUCLEOTIDE SEQUENCE [LARGE SCALE GENOMIC DNA]</scope>
    <source>
        <strain evidence="2">cv. NJ 8807/NJ 8810</strain>
        <tissue evidence="1">Young leaf</tissue>
    </source>
</reference>